<dbReference type="EMBL" id="ML119654">
    <property type="protein sequence ID" value="RPA85361.1"/>
    <property type="molecule type" value="Genomic_DNA"/>
</dbReference>
<evidence type="ECO:0000313" key="1">
    <source>
        <dbReference type="EMBL" id="RPA85361.1"/>
    </source>
</evidence>
<evidence type="ECO:0000313" key="2">
    <source>
        <dbReference type="Proteomes" id="UP000275078"/>
    </source>
</evidence>
<gene>
    <name evidence="1" type="ORF">BJ508DRAFT_7540</name>
</gene>
<sequence length="139" mass="15863">MSVHIPNNKTTSTKKAFIRSLVGHYSQLRRLVIAPRQIHLFARPFRLMMRAELRSRINCADIVGCQWIIFFGLFRFFVFGTRDGLVGAVLENLWDGEGENGRRQTNLREMSAEVDSRCAGPRHYFEAASRSEEEAGSGE</sequence>
<protein>
    <submittedName>
        <fullName evidence="1">Uncharacterized protein</fullName>
    </submittedName>
</protein>
<dbReference type="Proteomes" id="UP000275078">
    <property type="component" value="Unassembled WGS sequence"/>
</dbReference>
<proteinExistence type="predicted"/>
<keyword evidence="2" id="KW-1185">Reference proteome</keyword>
<reference evidence="1 2" key="1">
    <citation type="journal article" date="2018" name="Nat. Ecol. Evol.">
        <title>Pezizomycetes genomes reveal the molecular basis of ectomycorrhizal truffle lifestyle.</title>
        <authorList>
            <person name="Murat C."/>
            <person name="Payen T."/>
            <person name="Noel B."/>
            <person name="Kuo A."/>
            <person name="Morin E."/>
            <person name="Chen J."/>
            <person name="Kohler A."/>
            <person name="Krizsan K."/>
            <person name="Balestrini R."/>
            <person name="Da Silva C."/>
            <person name="Montanini B."/>
            <person name="Hainaut M."/>
            <person name="Levati E."/>
            <person name="Barry K.W."/>
            <person name="Belfiori B."/>
            <person name="Cichocki N."/>
            <person name="Clum A."/>
            <person name="Dockter R.B."/>
            <person name="Fauchery L."/>
            <person name="Guy J."/>
            <person name="Iotti M."/>
            <person name="Le Tacon F."/>
            <person name="Lindquist E.A."/>
            <person name="Lipzen A."/>
            <person name="Malagnac F."/>
            <person name="Mello A."/>
            <person name="Molinier V."/>
            <person name="Miyauchi S."/>
            <person name="Poulain J."/>
            <person name="Riccioni C."/>
            <person name="Rubini A."/>
            <person name="Sitrit Y."/>
            <person name="Splivallo R."/>
            <person name="Traeger S."/>
            <person name="Wang M."/>
            <person name="Zifcakova L."/>
            <person name="Wipf D."/>
            <person name="Zambonelli A."/>
            <person name="Paolocci F."/>
            <person name="Nowrousian M."/>
            <person name="Ottonello S."/>
            <person name="Baldrian P."/>
            <person name="Spatafora J.W."/>
            <person name="Henrissat B."/>
            <person name="Nagy L.G."/>
            <person name="Aury J.M."/>
            <person name="Wincker P."/>
            <person name="Grigoriev I.V."/>
            <person name="Bonfante P."/>
            <person name="Martin F.M."/>
        </authorList>
    </citation>
    <scope>NUCLEOTIDE SEQUENCE [LARGE SCALE GENOMIC DNA]</scope>
    <source>
        <strain evidence="1 2">RN42</strain>
    </source>
</reference>
<organism evidence="1 2">
    <name type="scientific">Ascobolus immersus RN42</name>
    <dbReference type="NCBI Taxonomy" id="1160509"/>
    <lineage>
        <taxon>Eukaryota</taxon>
        <taxon>Fungi</taxon>
        <taxon>Dikarya</taxon>
        <taxon>Ascomycota</taxon>
        <taxon>Pezizomycotina</taxon>
        <taxon>Pezizomycetes</taxon>
        <taxon>Pezizales</taxon>
        <taxon>Ascobolaceae</taxon>
        <taxon>Ascobolus</taxon>
    </lineage>
</organism>
<dbReference type="AlphaFoldDB" id="A0A3N4IMD5"/>
<name>A0A3N4IMD5_ASCIM</name>
<accession>A0A3N4IMD5</accession>